<feature type="compositionally biased region" description="Basic and acidic residues" evidence="1">
    <location>
        <begin position="228"/>
        <end position="250"/>
    </location>
</feature>
<feature type="compositionally biased region" description="Basic and acidic residues" evidence="1">
    <location>
        <begin position="306"/>
        <end position="317"/>
    </location>
</feature>
<evidence type="ECO:0000256" key="1">
    <source>
        <dbReference type="SAM" id="MobiDB-lite"/>
    </source>
</evidence>
<feature type="compositionally biased region" description="Basic and acidic residues" evidence="1">
    <location>
        <begin position="72"/>
        <end position="82"/>
    </location>
</feature>
<accession>A0A421DEY0</accession>
<proteinExistence type="predicted"/>
<gene>
    <name evidence="2" type="ORF">CFD26_108796</name>
</gene>
<organism evidence="2 3">
    <name type="scientific">Aspergillus turcosus</name>
    <dbReference type="NCBI Taxonomy" id="1245748"/>
    <lineage>
        <taxon>Eukaryota</taxon>
        <taxon>Fungi</taxon>
        <taxon>Dikarya</taxon>
        <taxon>Ascomycota</taxon>
        <taxon>Pezizomycotina</taxon>
        <taxon>Eurotiomycetes</taxon>
        <taxon>Eurotiomycetidae</taxon>
        <taxon>Eurotiales</taxon>
        <taxon>Aspergillaceae</taxon>
        <taxon>Aspergillus</taxon>
        <taxon>Aspergillus subgen. Fumigati</taxon>
    </lineage>
</organism>
<dbReference type="OrthoDB" id="10585592at2759"/>
<keyword evidence="3" id="KW-1185">Reference proteome</keyword>
<dbReference type="Proteomes" id="UP000215289">
    <property type="component" value="Unassembled WGS sequence"/>
</dbReference>
<dbReference type="EMBL" id="NIDN02000013">
    <property type="protein sequence ID" value="RLM00675.1"/>
    <property type="molecule type" value="Genomic_DNA"/>
</dbReference>
<protein>
    <submittedName>
        <fullName evidence="2">Uncharacterized protein</fullName>
    </submittedName>
</protein>
<name>A0A421DEY0_9EURO</name>
<sequence length="317" mass="35898">MQNILASARSGAGSTRPDITRTEAHSRQPSGTGLTSHAFDDAEADSINMSGIRQSLEGDDVVVSHDTPLTGTKDKQPARPQDEPQEIPSSSRPDNRTQKASTPKDAYTMKQYEHSAMLIVRLWKHRESSPEVAELVRRHITQVDVAKASGIISMVGPKRLDELRAETHVGHVNSERFRDIRDTLPAVLKEFRVGPGCCTDGYDLPDLDSLVRRNSQDSIADRFNAAQKQKDARRDQRDEHSLQRTDERSQLEQALKAQQALAERIQRLERSSMASTDRHRDFIHQDTRNISNEDNSRYNSYNPHRYHADRADYPPQD</sequence>
<evidence type="ECO:0000313" key="3">
    <source>
        <dbReference type="Proteomes" id="UP000215289"/>
    </source>
</evidence>
<feature type="compositionally biased region" description="Polar residues" evidence="1">
    <location>
        <begin position="288"/>
        <end position="302"/>
    </location>
</feature>
<feature type="region of interest" description="Disordered" evidence="1">
    <location>
        <begin position="224"/>
        <end position="251"/>
    </location>
</feature>
<evidence type="ECO:0000313" key="2">
    <source>
        <dbReference type="EMBL" id="RLM00675.1"/>
    </source>
</evidence>
<feature type="region of interest" description="Disordered" evidence="1">
    <location>
        <begin position="1"/>
        <end position="104"/>
    </location>
</feature>
<dbReference type="AlphaFoldDB" id="A0A421DEY0"/>
<feature type="region of interest" description="Disordered" evidence="1">
    <location>
        <begin position="269"/>
        <end position="317"/>
    </location>
</feature>
<reference evidence="2 3" key="1">
    <citation type="submission" date="2018-08" db="EMBL/GenBank/DDBJ databases">
        <title>Draft genome sequences of two Aspergillus turcosus clinical strains isolated from bronchoalveolar lavage fluid: one azole-susceptible and the other azole-resistant.</title>
        <authorList>
            <person name="Parent-Michaud M."/>
            <person name="Dufresne P.J."/>
            <person name="Fournier E."/>
            <person name="Martineau C."/>
            <person name="Moreira S."/>
            <person name="Perkins V."/>
            <person name="De Repentigny L."/>
            <person name="Dufresne S.F."/>
        </authorList>
    </citation>
    <scope>NUCLEOTIDE SEQUENCE [LARGE SCALE GENOMIC DNA]</scope>
    <source>
        <strain evidence="2">HMR AF 1038</strain>
    </source>
</reference>
<feature type="compositionally biased region" description="Basic and acidic residues" evidence="1">
    <location>
        <begin position="269"/>
        <end position="287"/>
    </location>
</feature>
<comment type="caution">
    <text evidence="2">The sequence shown here is derived from an EMBL/GenBank/DDBJ whole genome shotgun (WGS) entry which is preliminary data.</text>
</comment>